<dbReference type="EMBL" id="EQ987383">
    <property type="protein sequence ID" value="EEF23188.1"/>
    <property type="molecule type" value="Genomic_DNA"/>
</dbReference>
<dbReference type="AlphaFoldDB" id="B9TLS7"/>
<name>B9TLS7_RICCO</name>
<protein>
    <submittedName>
        <fullName evidence="2">Uncharacterized protein</fullName>
    </submittedName>
</protein>
<evidence type="ECO:0000313" key="2">
    <source>
        <dbReference type="EMBL" id="EEF23188.1"/>
    </source>
</evidence>
<proteinExistence type="predicted"/>
<evidence type="ECO:0000256" key="1">
    <source>
        <dbReference type="SAM" id="MobiDB-lite"/>
    </source>
</evidence>
<feature type="compositionally biased region" description="Low complexity" evidence="1">
    <location>
        <begin position="81"/>
        <end position="109"/>
    </location>
</feature>
<organism evidence="2 3">
    <name type="scientific">Ricinus communis</name>
    <name type="common">Castor bean</name>
    <dbReference type="NCBI Taxonomy" id="3988"/>
    <lineage>
        <taxon>Eukaryota</taxon>
        <taxon>Viridiplantae</taxon>
        <taxon>Streptophyta</taxon>
        <taxon>Embryophyta</taxon>
        <taxon>Tracheophyta</taxon>
        <taxon>Spermatophyta</taxon>
        <taxon>Magnoliopsida</taxon>
        <taxon>eudicotyledons</taxon>
        <taxon>Gunneridae</taxon>
        <taxon>Pentapetalae</taxon>
        <taxon>rosids</taxon>
        <taxon>fabids</taxon>
        <taxon>Malpighiales</taxon>
        <taxon>Euphorbiaceae</taxon>
        <taxon>Acalyphoideae</taxon>
        <taxon>Acalypheae</taxon>
        <taxon>Ricinus</taxon>
    </lineage>
</organism>
<feature type="compositionally biased region" description="Low complexity" evidence="1">
    <location>
        <begin position="54"/>
        <end position="70"/>
    </location>
</feature>
<evidence type="ECO:0000313" key="3">
    <source>
        <dbReference type="Proteomes" id="UP000008311"/>
    </source>
</evidence>
<feature type="compositionally biased region" description="Pro residues" evidence="1">
    <location>
        <begin position="39"/>
        <end position="53"/>
    </location>
</feature>
<sequence>MTPPAPPAPAIGAARRRHQNPHPERTPHRARRRTCRRAPAPPAPRGWPRPAAPPADASRAAPPGRGWARACSPGTARRCLAGAPATATRPPSRMRAAARPGARGTLPARFGPAKWPPAARR</sequence>
<reference evidence="3" key="1">
    <citation type="journal article" date="2010" name="Nat. Biotechnol.">
        <title>Draft genome sequence of the oilseed species Ricinus communis.</title>
        <authorList>
            <person name="Chan A.P."/>
            <person name="Crabtree J."/>
            <person name="Zhao Q."/>
            <person name="Lorenzi H."/>
            <person name="Orvis J."/>
            <person name="Puiu D."/>
            <person name="Melake-Berhan A."/>
            <person name="Jones K.M."/>
            <person name="Redman J."/>
            <person name="Chen G."/>
            <person name="Cahoon E.B."/>
            <person name="Gedil M."/>
            <person name="Stanke M."/>
            <person name="Haas B.J."/>
            <person name="Wortman J.R."/>
            <person name="Fraser-Liggett C.M."/>
            <person name="Ravel J."/>
            <person name="Rabinowicz P.D."/>
        </authorList>
    </citation>
    <scope>NUCLEOTIDE SEQUENCE [LARGE SCALE GENOMIC DNA]</scope>
    <source>
        <strain evidence="3">cv. Hale</strain>
    </source>
</reference>
<gene>
    <name evidence="2" type="ORF">RCOM_1919800</name>
</gene>
<dbReference type="InParanoid" id="B9TLS7"/>
<accession>B9TLS7</accession>
<keyword evidence="3" id="KW-1185">Reference proteome</keyword>
<dbReference type="Proteomes" id="UP000008311">
    <property type="component" value="Unassembled WGS sequence"/>
</dbReference>
<feature type="region of interest" description="Disordered" evidence="1">
    <location>
        <begin position="1"/>
        <end position="121"/>
    </location>
</feature>